<protein>
    <recommendedName>
        <fullName evidence="4">Outer membrane protein beta-barrel domain-containing protein</fullName>
    </recommendedName>
</protein>
<keyword evidence="1" id="KW-0732">Signal</keyword>
<evidence type="ECO:0000313" key="2">
    <source>
        <dbReference type="EMBL" id="MDR6968436.1"/>
    </source>
</evidence>
<dbReference type="RefSeq" id="WP_310027011.1">
    <property type="nucleotide sequence ID" value="NZ_JAVDVI010000010.1"/>
</dbReference>
<accession>A0ABU1TRE3</accession>
<keyword evidence="3" id="KW-1185">Reference proteome</keyword>
<dbReference type="Proteomes" id="UP001255185">
    <property type="component" value="Unassembled WGS sequence"/>
</dbReference>
<proteinExistence type="predicted"/>
<evidence type="ECO:0008006" key="4">
    <source>
        <dbReference type="Google" id="ProtNLM"/>
    </source>
</evidence>
<comment type="caution">
    <text evidence="2">The sequence shown here is derived from an EMBL/GenBank/DDBJ whole genome shotgun (WGS) entry which is preliminary data.</text>
</comment>
<organism evidence="2 3">
    <name type="scientific">Flavobacterium arsenatis</name>
    <dbReference type="NCBI Taxonomy" id="1484332"/>
    <lineage>
        <taxon>Bacteria</taxon>
        <taxon>Pseudomonadati</taxon>
        <taxon>Bacteroidota</taxon>
        <taxon>Flavobacteriia</taxon>
        <taxon>Flavobacteriales</taxon>
        <taxon>Flavobacteriaceae</taxon>
        <taxon>Flavobacterium</taxon>
    </lineage>
</organism>
<reference evidence="2 3" key="1">
    <citation type="submission" date="2023-07" db="EMBL/GenBank/DDBJ databases">
        <title>Sorghum-associated microbial communities from plants grown in Nebraska, USA.</title>
        <authorList>
            <person name="Schachtman D."/>
        </authorList>
    </citation>
    <scope>NUCLEOTIDE SEQUENCE [LARGE SCALE GENOMIC DNA]</scope>
    <source>
        <strain evidence="2 3">3773</strain>
    </source>
</reference>
<feature type="chain" id="PRO_5047100657" description="Outer membrane protein beta-barrel domain-containing protein" evidence="1">
    <location>
        <begin position="21"/>
        <end position="231"/>
    </location>
</feature>
<name>A0ABU1TRE3_9FLAO</name>
<evidence type="ECO:0000313" key="3">
    <source>
        <dbReference type="Proteomes" id="UP001255185"/>
    </source>
</evidence>
<dbReference type="EMBL" id="JAVDVI010000010">
    <property type="protein sequence ID" value="MDR6968436.1"/>
    <property type="molecule type" value="Genomic_DNA"/>
</dbReference>
<gene>
    <name evidence="2" type="ORF">J2X31_002459</name>
</gene>
<sequence length="231" mass="25948">MKYFTFFIIFLLSFSIQAQAPQGFSLSAGGNYSGLQSDDLQNSAALGYKYGIVFTFGYHETYNYQIEFFQNKSTFDLPTIDADYQSSGSAKLDRNTSDVGFFFNYYVILPDEDKFYIGPQVGVNFSFGGGELKPQKNVAPGDEYYLPHILSSYDLTSLSKFNYGAGIGLTGGYNDFKFDLRYTLGLNNVLQDVQTNSYDENNRYTGPALDGKVQSLSLVVSYRLNKLFGYE</sequence>
<feature type="signal peptide" evidence="1">
    <location>
        <begin position="1"/>
        <end position="20"/>
    </location>
</feature>
<evidence type="ECO:0000256" key="1">
    <source>
        <dbReference type="SAM" id="SignalP"/>
    </source>
</evidence>